<dbReference type="AlphaFoldDB" id="A0A3B4W9Q4"/>
<proteinExistence type="predicted"/>
<evidence type="ECO:0000313" key="2">
    <source>
        <dbReference type="Proteomes" id="UP000261360"/>
    </source>
</evidence>
<keyword evidence="2" id="KW-1185">Reference proteome</keyword>
<evidence type="ECO:0008006" key="3">
    <source>
        <dbReference type="Google" id="ProtNLM"/>
    </source>
</evidence>
<dbReference type="Ensembl" id="ENSSLDT00000000771.1">
    <property type="protein sequence ID" value="ENSSLDP00000000714.1"/>
    <property type="gene ID" value="ENSSLDG00000000668.1"/>
</dbReference>
<dbReference type="Proteomes" id="UP000261360">
    <property type="component" value="Unplaced"/>
</dbReference>
<dbReference type="STRING" id="1841481.ENSSLDP00000000714"/>
<protein>
    <recommendedName>
        <fullName evidence="3">Cyclin N-terminal domain-containing protein</fullName>
    </recommendedName>
</protein>
<dbReference type="SUPFAM" id="SSF47954">
    <property type="entry name" value="Cyclin-like"/>
    <property type="match status" value="1"/>
</dbReference>
<dbReference type="GeneTree" id="ENSGT00940000157816"/>
<dbReference type="InterPro" id="IPR036915">
    <property type="entry name" value="Cyclin-like_sf"/>
</dbReference>
<reference evidence="1" key="1">
    <citation type="submission" date="2025-08" db="UniProtKB">
        <authorList>
            <consortium name="Ensembl"/>
        </authorList>
    </citation>
    <scope>IDENTIFICATION</scope>
</reference>
<dbReference type="Gene3D" id="1.10.472.10">
    <property type="entry name" value="Cyclin-like"/>
    <property type="match status" value="2"/>
</dbReference>
<reference evidence="1" key="2">
    <citation type="submission" date="2025-09" db="UniProtKB">
        <authorList>
            <consortium name="Ensembl"/>
        </authorList>
    </citation>
    <scope>IDENTIFICATION</scope>
</reference>
<evidence type="ECO:0000313" key="1">
    <source>
        <dbReference type="Ensembl" id="ENSSLDP00000000714.1"/>
    </source>
</evidence>
<accession>A0A3B4W9Q4</accession>
<organism evidence="1 2">
    <name type="scientific">Seriola lalandi dorsalis</name>
    <dbReference type="NCBI Taxonomy" id="1841481"/>
    <lineage>
        <taxon>Eukaryota</taxon>
        <taxon>Metazoa</taxon>
        <taxon>Chordata</taxon>
        <taxon>Craniata</taxon>
        <taxon>Vertebrata</taxon>
        <taxon>Euteleostomi</taxon>
        <taxon>Actinopterygii</taxon>
        <taxon>Neopterygii</taxon>
        <taxon>Teleostei</taxon>
        <taxon>Neoteleostei</taxon>
        <taxon>Acanthomorphata</taxon>
        <taxon>Carangaria</taxon>
        <taxon>Carangiformes</taxon>
        <taxon>Carangidae</taxon>
        <taxon>Seriola</taxon>
    </lineage>
</organism>
<name>A0A3B4W9Q4_SERLL</name>
<sequence>MEPQLLCCEGDRPARAYRDSNLLTDRVLRALLRAEDKYLPASNYFKCVQREIAPYMRRIVATWVLEVS</sequence>